<proteinExistence type="predicted"/>
<evidence type="ECO:0000259" key="1">
    <source>
        <dbReference type="Pfam" id="PF02698"/>
    </source>
</evidence>
<feature type="domain" description="DUF218" evidence="1">
    <location>
        <begin position="37"/>
        <end position="159"/>
    </location>
</feature>
<dbReference type="InterPro" id="IPR003848">
    <property type="entry name" value="DUF218"/>
</dbReference>
<gene>
    <name evidence="2" type="ORF">R3P93_17890</name>
</gene>
<dbReference type="EMBL" id="JAWLKF010000010">
    <property type="protein sequence ID" value="MDV6304435.1"/>
    <property type="molecule type" value="Genomic_DNA"/>
</dbReference>
<accession>A0ABU4D424</accession>
<protein>
    <submittedName>
        <fullName evidence="2">YdcF family protein</fullName>
    </submittedName>
</protein>
<dbReference type="Pfam" id="PF02698">
    <property type="entry name" value="DUF218"/>
    <property type="match status" value="1"/>
</dbReference>
<reference evidence="2 3" key="1">
    <citation type="submission" date="2023-10" db="EMBL/GenBank/DDBJ databases">
        <title>Development of a sustainable strategy for remediation of hydrocarbon-contaminated territories based on the waste exchange concept.</title>
        <authorList>
            <person name="Krivoruchko A."/>
        </authorList>
    </citation>
    <scope>NUCLEOTIDE SEQUENCE [LARGE SCALE GENOMIC DNA]</scope>
    <source>
        <strain evidence="2 3">IEGM 1327</strain>
    </source>
</reference>
<sequence length="180" mass="19867">MTLRRLAAVAGLCVGAFSIGGYFLFTNAGYDEPTAVDAIVVLGGDQDGRIDYALRLAAEGLTDTVVVSDPQGASDSREPSRCPEPSDKVRILCFVPDPLTTRGEAIYANQLSRENGWTHVMVITWRYHLPRAGYIFGQCFDGTTTMVPVALTYQYSIPRWLAEYAYQYVGYTKAFIQGRC</sequence>
<dbReference type="CDD" id="cd06259">
    <property type="entry name" value="YdcF-like"/>
    <property type="match status" value="1"/>
</dbReference>
<evidence type="ECO:0000313" key="3">
    <source>
        <dbReference type="Proteomes" id="UP001186104"/>
    </source>
</evidence>
<comment type="caution">
    <text evidence="2">The sequence shown here is derived from an EMBL/GenBank/DDBJ whole genome shotgun (WGS) entry which is preliminary data.</text>
</comment>
<dbReference type="InterPro" id="IPR051599">
    <property type="entry name" value="Cell_Envelope_Assoc"/>
</dbReference>
<organism evidence="2 3">
    <name type="scientific">Rhodococcus cerastii</name>
    <dbReference type="NCBI Taxonomy" id="908616"/>
    <lineage>
        <taxon>Bacteria</taxon>
        <taxon>Bacillati</taxon>
        <taxon>Actinomycetota</taxon>
        <taxon>Actinomycetes</taxon>
        <taxon>Mycobacteriales</taxon>
        <taxon>Nocardiaceae</taxon>
        <taxon>Rhodococcus</taxon>
    </lineage>
</organism>
<dbReference type="PANTHER" id="PTHR30336:SF20">
    <property type="entry name" value="DUF218 DOMAIN-CONTAINING PROTEIN"/>
    <property type="match status" value="1"/>
</dbReference>
<name>A0ABU4D424_9NOCA</name>
<keyword evidence="3" id="KW-1185">Reference proteome</keyword>
<dbReference type="RefSeq" id="WP_317533642.1">
    <property type="nucleotide sequence ID" value="NZ_JAWLKF010000010.1"/>
</dbReference>
<dbReference type="PANTHER" id="PTHR30336">
    <property type="entry name" value="INNER MEMBRANE PROTEIN, PROBABLE PERMEASE"/>
    <property type="match status" value="1"/>
</dbReference>
<dbReference type="Proteomes" id="UP001186104">
    <property type="component" value="Unassembled WGS sequence"/>
</dbReference>
<evidence type="ECO:0000313" key="2">
    <source>
        <dbReference type="EMBL" id="MDV6304435.1"/>
    </source>
</evidence>